<gene>
    <name evidence="3" type="ORF">ACOC_LOCUS2262</name>
</gene>
<accession>A0A0R3PE21</accession>
<evidence type="ECO:0000313" key="5">
    <source>
        <dbReference type="WBParaSite" id="ACOC_0000226101-mRNA-1"/>
    </source>
</evidence>
<dbReference type="WBParaSite" id="ACOC_0000226101-mRNA-1">
    <property type="protein sequence ID" value="ACOC_0000226101-mRNA-1"/>
    <property type="gene ID" value="ACOC_0000226101"/>
</dbReference>
<reference evidence="5" key="1">
    <citation type="submission" date="2017-02" db="UniProtKB">
        <authorList>
            <consortium name="WormBaseParasite"/>
        </authorList>
    </citation>
    <scope>IDENTIFICATION</scope>
</reference>
<dbReference type="EMBL" id="UYYA01000429">
    <property type="protein sequence ID" value="VDM53847.1"/>
    <property type="molecule type" value="Genomic_DNA"/>
</dbReference>
<feature type="region of interest" description="Disordered" evidence="2">
    <location>
        <begin position="195"/>
        <end position="293"/>
    </location>
</feature>
<evidence type="ECO:0000256" key="1">
    <source>
        <dbReference type="ARBA" id="ARBA00023054"/>
    </source>
</evidence>
<evidence type="ECO:0000313" key="3">
    <source>
        <dbReference type="EMBL" id="VDM53847.1"/>
    </source>
</evidence>
<dbReference type="AlphaFoldDB" id="A0A0R3PE21"/>
<dbReference type="Proteomes" id="UP000267027">
    <property type="component" value="Unassembled WGS sequence"/>
</dbReference>
<sequence>MATFASSAIAKNLADGEAVDELPKAKYEPKKLHTNEIASLFDLKSEYIKKKNDIVKSATGETYRSGKSVSYGDLVYFTFWIRFYEFPFQEKTELYDKLSDGSLVLKNSDGLDVEFLVDFNAKVKERQENQLSKVSCIDGKPSTSSTPTERAPVIEHYVPEEERRVYGVSHMKFASEEEKRQEQIKSLYDMTAETEKMRAKNKAEAEKKARARREKLNALRRRKGLPERTPSPEPELPDVDVSEIPLPIEKPLQLREQKPEREWDRGKGRYNTWIQKQRDERDEEFAPPSFYYQ</sequence>
<evidence type="ECO:0000256" key="2">
    <source>
        <dbReference type="SAM" id="MobiDB-lite"/>
    </source>
</evidence>
<name>A0A0R3PE21_ANGCS</name>
<evidence type="ECO:0000313" key="4">
    <source>
        <dbReference type="Proteomes" id="UP000267027"/>
    </source>
</evidence>
<dbReference type="STRING" id="334426.A0A0R3PE21"/>
<keyword evidence="4" id="KW-1185">Reference proteome</keyword>
<dbReference type="PANTHER" id="PTHR15885">
    <property type="entry name" value="COILED-COIL DOMAIN-CONTAINING PROTEIN 174"/>
    <property type="match status" value="1"/>
</dbReference>
<reference evidence="3 4" key="2">
    <citation type="submission" date="2018-11" db="EMBL/GenBank/DDBJ databases">
        <authorList>
            <consortium name="Pathogen Informatics"/>
        </authorList>
    </citation>
    <scope>NUCLEOTIDE SEQUENCE [LARGE SCALE GENOMIC DNA]</scope>
    <source>
        <strain evidence="3 4">Costa Rica</strain>
    </source>
</reference>
<organism evidence="5">
    <name type="scientific">Angiostrongylus costaricensis</name>
    <name type="common">Nematode worm</name>
    <dbReference type="NCBI Taxonomy" id="334426"/>
    <lineage>
        <taxon>Eukaryota</taxon>
        <taxon>Metazoa</taxon>
        <taxon>Ecdysozoa</taxon>
        <taxon>Nematoda</taxon>
        <taxon>Chromadorea</taxon>
        <taxon>Rhabditida</taxon>
        <taxon>Rhabditina</taxon>
        <taxon>Rhabditomorpha</taxon>
        <taxon>Strongyloidea</taxon>
        <taxon>Metastrongylidae</taxon>
        <taxon>Angiostrongylus</taxon>
    </lineage>
</organism>
<dbReference type="InterPro" id="IPR025066">
    <property type="entry name" value="CCDC174-like"/>
</dbReference>
<keyword evidence="1" id="KW-0175">Coiled coil</keyword>
<dbReference type="GO" id="GO:0005634">
    <property type="term" value="C:nucleus"/>
    <property type="evidence" value="ECO:0007669"/>
    <property type="project" value="TreeGrafter"/>
</dbReference>
<dbReference type="Pfam" id="PF13300">
    <property type="entry name" value="DUF4078"/>
    <property type="match status" value="1"/>
</dbReference>
<protein>
    <submittedName>
        <fullName evidence="5">DUF2040 domain-containing protein</fullName>
    </submittedName>
</protein>
<feature type="compositionally biased region" description="Basic residues" evidence="2">
    <location>
        <begin position="209"/>
        <end position="223"/>
    </location>
</feature>
<dbReference type="OMA" id="NTWIQKQ"/>
<dbReference type="PANTHER" id="PTHR15885:SF1">
    <property type="entry name" value="COILED-COIL DOMAIN-CONTAINING PROTEIN 174"/>
    <property type="match status" value="1"/>
</dbReference>
<proteinExistence type="predicted"/>
<feature type="compositionally biased region" description="Basic and acidic residues" evidence="2">
    <location>
        <begin position="195"/>
        <end position="208"/>
    </location>
</feature>
<feature type="compositionally biased region" description="Basic and acidic residues" evidence="2">
    <location>
        <begin position="252"/>
        <end position="267"/>
    </location>
</feature>
<dbReference type="OrthoDB" id="5211809at2759"/>